<comment type="similarity">
    <text evidence="2">Belongs to the PMEI family.</text>
</comment>
<dbReference type="SUPFAM" id="SSF101148">
    <property type="entry name" value="Plant invertase/pectin methylesterase inhibitor"/>
    <property type="match status" value="1"/>
</dbReference>
<evidence type="ECO:0000259" key="4">
    <source>
        <dbReference type="SMART" id="SM00856"/>
    </source>
</evidence>
<dbReference type="RefSeq" id="XP_022922937.1">
    <property type="nucleotide sequence ID" value="XM_023067169.1"/>
</dbReference>
<evidence type="ECO:0000313" key="5">
    <source>
        <dbReference type="Proteomes" id="UP000504609"/>
    </source>
</evidence>
<gene>
    <name evidence="6" type="primary">LOC111430766</name>
</gene>
<feature type="domain" description="Pectinesterase inhibitor" evidence="4">
    <location>
        <begin position="37"/>
        <end position="196"/>
    </location>
</feature>
<dbReference type="Pfam" id="PF04043">
    <property type="entry name" value="PMEI"/>
    <property type="match status" value="1"/>
</dbReference>
<dbReference type="GeneID" id="111430766"/>
<dbReference type="PANTHER" id="PTHR31080:SF161">
    <property type="entry name" value="OS10G0508700 PROTEIN"/>
    <property type="match status" value="1"/>
</dbReference>
<accession>A0A6J1E4R7</accession>
<evidence type="ECO:0000256" key="3">
    <source>
        <dbReference type="SAM" id="SignalP"/>
    </source>
</evidence>
<organism evidence="5 6">
    <name type="scientific">Cucurbita moschata</name>
    <name type="common">Winter crookneck squash</name>
    <name type="synonym">Cucurbita pepo var. moschata</name>
    <dbReference type="NCBI Taxonomy" id="3662"/>
    <lineage>
        <taxon>Eukaryota</taxon>
        <taxon>Viridiplantae</taxon>
        <taxon>Streptophyta</taxon>
        <taxon>Embryophyta</taxon>
        <taxon>Tracheophyta</taxon>
        <taxon>Spermatophyta</taxon>
        <taxon>Magnoliopsida</taxon>
        <taxon>eudicotyledons</taxon>
        <taxon>Gunneridae</taxon>
        <taxon>Pentapetalae</taxon>
        <taxon>rosids</taxon>
        <taxon>fabids</taxon>
        <taxon>Cucurbitales</taxon>
        <taxon>Cucurbitaceae</taxon>
        <taxon>Cucurbiteae</taxon>
        <taxon>Cucurbita</taxon>
    </lineage>
</organism>
<dbReference type="AlphaFoldDB" id="A0A6J1E4R7"/>
<evidence type="ECO:0000256" key="2">
    <source>
        <dbReference type="ARBA" id="ARBA00038471"/>
    </source>
</evidence>
<feature type="signal peptide" evidence="3">
    <location>
        <begin position="1"/>
        <end position="20"/>
    </location>
</feature>
<dbReference type="InterPro" id="IPR035513">
    <property type="entry name" value="Invertase/methylesterase_inhib"/>
</dbReference>
<dbReference type="SMART" id="SM00856">
    <property type="entry name" value="PMEI"/>
    <property type="match status" value="1"/>
</dbReference>
<reference evidence="6" key="1">
    <citation type="submission" date="2025-08" db="UniProtKB">
        <authorList>
            <consortium name="RefSeq"/>
        </authorList>
    </citation>
    <scope>IDENTIFICATION</scope>
    <source>
        <tissue evidence="6">Young leaves</tissue>
    </source>
</reference>
<feature type="chain" id="PRO_5026820084" evidence="3">
    <location>
        <begin position="21"/>
        <end position="203"/>
    </location>
</feature>
<evidence type="ECO:0000313" key="6">
    <source>
        <dbReference type="RefSeq" id="XP_022922937.1"/>
    </source>
</evidence>
<proteinExistence type="inferred from homology"/>
<dbReference type="Proteomes" id="UP000504609">
    <property type="component" value="Unplaced"/>
</dbReference>
<dbReference type="KEGG" id="cmos:111430766"/>
<sequence>MKSLLILFFFILTATFTTSAVPSSPSAVPSSSSAIQPVKPHIKKACRPTPYPRLCETALSLYSSQTKTTQQELCRAAVVSSLKAAQNATSIISKLSRRKVSPYEAEVIGDCIDNLKDSVYELRRATTAIKSLNRANNVEFQLSSIKTWLSAAGTDIVTCTDGLSGGAGWKVRSTVKKEVKKCSVNVIRQTSNALSLISNLKYK</sequence>
<protein>
    <submittedName>
        <fullName evidence="6">Pectinesterase inhibitor 4-like</fullName>
    </submittedName>
</protein>
<dbReference type="CDD" id="cd15798">
    <property type="entry name" value="PMEI-like_3"/>
    <property type="match status" value="1"/>
</dbReference>
<dbReference type="Gene3D" id="1.20.140.40">
    <property type="entry name" value="Invertase/pectin methylesterase inhibitor family protein"/>
    <property type="match status" value="1"/>
</dbReference>
<dbReference type="PANTHER" id="PTHR31080">
    <property type="entry name" value="PECTINESTERASE INHIBITOR-LIKE"/>
    <property type="match status" value="1"/>
</dbReference>
<evidence type="ECO:0000256" key="1">
    <source>
        <dbReference type="ARBA" id="ARBA00022729"/>
    </source>
</evidence>
<dbReference type="NCBIfam" id="TIGR01614">
    <property type="entry name" value="PME_inhib"/>
    <property type="match status" value="1"/>
</dbReference>
<keyword evidence="5" id="KW-1185">Reference proteome</keyword>
<dbReference type="InterPro" id="IPR006501">
    <property type="entry name" value="Pectinesterase_inhib_dom"/>
</dbReference>
<keyword evidence="1 3" id="KW-0732">Signal</keyword>
<dbReference type="InterPro" id="IPR051955">
    <property type="entry name" value="PME_Inhibitor"/>
</dbReference>
<name>A0A6J1E4R7_CUCMO</name>
<dbReference type="GO" id="GO:0004857">
    <property type="term" value="F:enzyme inhibitor activity"/>
    <property type="evidence" value="ECO:0007669"/>
    <property type="project" value="InterPro"/>
</dbReference>